<dbReference type="InterPro" id="IPR009057">
    <property type="entry name" value="Homeodomain-like_sf"/>
</dbReference>
<dbReference type="Gene3D" id="1.10.8.60">
    <property type="match status" value="1"/>
</dbReference>
<dbReference type="InterPro" id="IPR003593">
    <property type="entry name" value="AAA+_ATPase"/>
</dbReference>
<dbReference type="RefSeq" id="WP_172309267.1">
    <property type="nucleotide sequence ID" value="NZ_WOEY01000018.1"/>
</dbReference>
<protein>
    <submittedName>
        <fullName evidence="8">Response regulator</fullName>
    </submittedName>
</protein>
<evidence type="ECO:0000256" key="2">
    <source>
        <dbReference type="ARBA" id="ARBA00022840"/>
    </source>
</evidence>
<dbReference type="PROSITE" id="PS50110">
    <property type="entry name" value="RESPONSE_REGULATORY"/>
    <property type="match status" value="1"/>
</dbReference>
<dbReference type="CDD" id="cd00009">
    <property type="entry name" value="AAA"/>
    <property type="match status" value="1"/>
</dbReference>
<evidence type="ECO:0000256" key="3">
    <source>
        <dbReference type="ARBA" id="ARBA00023015"/>
    </source>
</evidence>
<dbReference type="PANTHER" id="PTHR32071">
    <property type="entry name" value="TRANSCRIPTIONAL REGULATORY PROTEIN"/>
    <property type="match status" value="1"/>
</dbReference>
<proteinExistence type="predicted"/>
<keyword evidence="1" id="KW-0547">Nucleotide-binding</keyword>
<keyword evidence="4" id="KW-0804">Transcription</keyword>
<keyword evidence="9" id="KW-1185">Reference proteome</keyword>
<gene>
    <name evidence="8" type="ORF">GNZ12_04790</name>
</gene>
<accession>A0ABX2BI65</accession>
<dbReference type="Gene3D" id="1.10.10.60">
    <property type="entry name" value="Homeodomain-like"/>
    <property type="match status" value="1"/>
</dbReference>
<dbReference type="SMART" id="SM00382">
    <property type="entry name" value="AAA"/>
    <property type="match status" value="1"/>
</dbReference>
<dbReference type="Pfam" id="PF02954">
    <property type="entry name" value="HTH_8"/>
    <property type="match status" value="1"/>
</dbReference>
<dbReference type="SUPFAM" id="SSF52540">
    <property type="entry name" value="P-loop containing nucleoside triphosphate hydrolases"/>
    <property type="match status" value="1"/>
</dbReference>
<evidence type="ECO:0000259" key="6">
    <source>
        <dbReference type="PROSITE" id="PS50045"/>
    </source>
</evidence>
<dbReference type="Proteomes" id="UP000652198">
    <property type="component" value="Unassembled WGS sequence"/>
</dbReference>
<reference evidence="8 9" key="1">
    <citation type="submission" date="2019-11" db="EMBL/GenBank/DDBJ databases">
        <title>Metabolism of dissolved organic matter in forest soils.</title>
        <authorList>
            <person name="Cyle K.T."/>
            <person name="Wilhelm R.C."/>
            <person name="Martinez C.E."/>
        </authorList>
    </citation>
    <scope>NUCLEOTIDE SEQUENCE [LARGE SCALE GENOMIC DNA]</scope>
    <source>
        <strain evidence="8 9">1N</strain>
    </source>
</reference>
<evidence type="ECO:0000256" key="4">
    <source>
        <dbReference type="ARBA" id="ARBA00023163"/>
    </source>
</evidence>
<organism evidence="8 9">
    <name type="scientific">Paraburkholderia solitsugae</name>
    <dbReference type="NCBI Taxonomy" id="2675748"/>
    <lineage>
        <taxon>Bacteria</taxon>
        <taxon>Pseudomonadati</taxon>
        <taxon>Pseudomonadota</taxon>
        <taxon>Betaproteobacteria</taxon>
        <taxon>Burkholderiales</taxon>
        <taxon>Burkholderiaceae</taxon>
        <taxon>Paraburkholderia</taxon>
    </lineage>
</organism>
<dbReference type="InterPro" id="IPR025662">
    <property type="entry name" value="Sigma_54_int_dom_ATP-bd_1"/>
</dbReference>
<dbReference type="InterPro" id="IPR011006">
    <property type="entry name" value="CheY-like_superfamily"/>
</dbReference>
<evidence type="ECO:0000256" key="5">
    <source>
        <dbReference type="PROSITE-ProRule" id="PRU00169"/>
    </source>
</evidence>
<evidence type="ECO:0000256" key="1">
    <source>
        <dbReference type="ARBA" id="ARBA00022741"/>
    </source>
</evidence>
<keyword evidence="5" id="KW-0597">Phosphoprotein</keyword>
<evidence type="ECO:0000313" key="9">
    <source>
        <dbReference type="Proteomes" id="UP000652198"/>
    </source>
</evidence>
<feature type="domain" description="Response regulatory" evidence="7">
    <location>
        <begin position="3"/>
        <end position="117"/>
    </location>
</feature>
<evidence type="ECO:0000259" key="7">
    <source>
        <dbReference type="PROSITE" id="PS50110"/>
    </source>
</evidence>
<dbReference type="InterPro" id="IPR002197">
    <property type="entry name" value="HTH_Fis"/>
</dbReference>
<keyword evidence="2" id="KW-0067">ATP-binding</keyword>
<keyword evidence="3" id="KW-0805">Transcription regulation</keyword>
<evidence type="ECO:0000313" key="8">
    <source>
        <dbReference type="EMBL" id="NPT40637.1"/>
    </source>
</evidence>
<dbReference type="PRINTS" id="PR01590">
    <property type="entry name" value="HTHFIS"/>
</dbReference>
<dbReference type="InterPro" id="IPR002078">
    <property type="entry name" value="Sigma_54_int"/>
</dbReference>
<feature type="domain" description="Sigma-54 factor interaction" evidence="6">
    <location>
        <begin position="135"/>
        <end position="358"/>
    </location>
</feature>
<dbReference type="PROSITE" id="PS00675">
    <property type="entry name" value="SIGMA54_INTERACT_1"/>
    <property type="match status" value="1"/>
</dbReference>
<dbReference type="PANTHER" id="PTHR32071:SF122">
    <property type="entry name" value="SIGMA FACTOR"/>
    <property type="match status" value="1"/>
</dbReference>
<dbReference type="SUPFAM" id="SSF52172">
    <property type="entry name" value="CheY-like"/>
    <property type="match status" value="1"/>
</dbReference>
<dbReference type="Pfam" id="PF25601">
    <property type="entry name" value="AAA_lid_14"/>
    <property type="match status" value="1"/>
</dbReference>
<dbReference type="InterPro" id="IPR027417">
    <property type="entry name" value="P-loop_NTPase"/>
</dbReference>
<dbReference type="InterPro" id="IPR058031">
    <property type="entry name" value="AAA_lid_NorR"/>
</dbReference>
<name>A0ABX2BI65_9BURK</name>
<dbReference type="Pfam" id="PF00158">
    <property type="entry name" value="Sigma54_activat"/>
    <property type="match status" value="1"/>
</dbReference>
<feature type="modified residue" description="4-aspartylphosphate" evidence="5">
    <location>
        <position position="52"/>
    </location>
</feature>
<sequence>MAHILIVDDDATMRDALAEVVIDLGHSACMAANGMLALELLDTEAVNAMILDLRMPGIDGLEVLRRMRERDGAPPVTVLTAHATASNTIEAMRLGAFDHLTKPIGRADLAQVLQRMLASVEESGGGVCAEEPEALIGSSEAMRTVQKTIGVLADSDATVLVTGDTGTGKEVVARAIHEHGQRNRGPFVAVNCAAIPADLLESELFGHVRGAFTGASADRQGAFRQAECGTLFLDEIGDMDIAMQAKILRALQERVVVPVGGKPVPVNVRVIAATHRDLIRSVHDGTFREDLFYRLHVVPIHLPPLSERIADIVPLAEYFLNRATAGKRLSADAAAHLIRYGWPGNARELKNAMERAAVMVRGEYIHATDLTFLDDARSRQDPVVDWPDEDLPSALARLEEMLIRRALKHSGNNRTDAARRLNVNRQLLYAKLKRYGIEVADAPHEGKDGIEGSERSEGEV</sequence>
<dbReference type="PROSITE" id="PS50045">
    <property type="entry name" value="SIGMA54_INTERACT_4"/>
    <property type="match status" value="1"/>
</dbReference>
<dbReference type="SMART" id="SM00448">
    <property type="entry name" value="REC"/>
    <property type="match status" value="1"/>
</dbReference>
<dbReference type="InterPro" id="IPR001789">
    <property type="entry name" value="Sig_transdc_resp-reg_receiver"/>
</dbReference>
<dbReference type="Gene3D" id="3.40.50.300">
    <property type="entry name" value="P-loop containing nucleotide triphosphate hydrolases"/>
    <property type="match status" value="1"/>
</dbReference>
<comment type="caution">
    <text evidence="8">The sequence shown here is derived from an EMBL/GenBank/DDBJ whole genome shotgun (WGS) entry which is preliminary data.</text>
</comment>
<dbReference type="SUPFAM" id="SSF46689">
    <property type="entry name" value="Homeodomain-like"/>
    <property type="match status" value="1"/>
</dbReference>
<dbReference type="EMBL" id="WOEY01000018">
    <property type="protein sequence ID" value="NPT40637.1"/>
    <property type="molecule type" value="Genomic_DNA"/>
</dbReference>
<dbReference type="Gene3D" id="3.40.50.2300">
    <property type="match status" value="1"/>
</dbReference>
<dbReference type="Pfam" id="PF00072">
    <property type="entry name" value="Response_reg"/>
    <property type="match status" value="1"/>
</dbReference>